<keyword evidence="2" id="KW-0812">Transmembrane</keyword>
<name>A0A365TJ38_9GAMM</name>
<dbReference type="Pfam" id="PF18073">
    <property type="entry name" value="Zn_ribbon_LapB"/>
    <property type="match status" value="1"/>
</dbReference>
<keyword evidence="1 2" id="KW-0479">Metal-binding</keyword>
<dbReference type="Gene3D" id="1.25.40.10">
    <property type="entry name" value="Tetratricopeptide repeat domain"/>
    <property type="match status" value="1"/>
</dbReference>
<sequence>MLDVALLSVLVAAIAIGYGLGYRQAGRRRHRSQLPAQPSQALSRDYFVGLNYLLNEQPDEAINMFISVLAVNSETVDTHIALGKLFRARGEADRAVSIHQNLLARPALSQHTNEQIQLELARDFMALGVHDRAQRMLNTLLEHSGNDDHRYAAKQLLVDLLEREKSWQQAIDVAQPLLKQHPKMRRPAAHWLCELALEEISEASRPLAKKHLKKALQLDEKCVRASLLLAELEMDNGHYTRAIERLDSIPHQDTAHTPTMLPALKHAYLRNNDEAGYEAHLYRLLEQTPYTSIIIALGQLVHQRDGVDKAIELIGERLRAVPSLGGLDYLIDLYIESQRLSGKTSPDTRLLLLKHHTDALLLNRTRHRCQRCGFASDSLQWQCPSCRFWGTIKPVIGVEGE</sequence>
<evidence type="ECO:0000313" key="4">
    <source>
        <dbReference type="EMBL" id="RBI65666.1"/>
    </source>
</evidence>
<dbReference type="EMBL" id="QNTU01000015">
    <property type="protein sequence ID" value="RBI65666.1"/>
    <property type="molecule type" value="Genomic_DNA"/>
</dbReference>
<proteinExistence type="inferred from homology"/>
<keyword evidence="2" id="KW-0472">Membrane</keyword>
<feature type="binding site" evidence="2">
    <location>
        <position position="372"/>
    </location>
    <ligand>
        <name>Fe cation</name>
        <dbReference type="ChEBI" id="CHEBI:24875"/>
    </ligand>
</feature>
<dbReference type="Pfam" id="PF13176">
    <property type="entry name" value="TPR_7"/>
    <property type="match status" value="1"/>
</dbReference>
<evidence type="ECO:0000259" key="3">
    <source>
        <dbReference type="Pfam" id="PF18073"/>
    </source>
</evidence>
<organism evidence="4 5">
    <name type="scientific">Vreelandella sulfidaeris</name>
    <dbReference type="NCBI Taxonomy" id="115553"/>
    <lineage>
        <taxon>Bacteria</taxon>
        <taxon>Pseudomonadati</taxon>
        <taxon>Pseudomonadota</taxon>
        <taxon>Gammaproteobacteria</taxon>
        <taxon>Oceanospirillales</taxon>
        <taxon>Halomonadaceae</taxon>
        <taxon>Vreelandella</taxon>
    </lineage>
</organism>
<keyword evidence="2" id="KW-0997">Cell inner membrane</keyword>
<evidence type="ECO:0000256" key="1">
    <source>
        <dbReference type="ARBA" id="ARBA00022723"/>
    </source>
</evidence>
<dbReference type="SUPFAM" id="SSF48452">
    <property type="entry name" value="TPR-like"/>
    <property type="match status" value="1"/>
</dbReference>
<comment type="subcellular location">
    <subcellularLocation>
        <location evidence="2">Cell inner membrane</location>
        <topology evidence="2">Single-pass membrane protein</topology>
        <orientation evidence="2">Cytoplasmic side</orientation>
    </subcellularLocation>
</comment>
<dbReference type="Pfam" id="PF14559">
    <property type="entry name" value="TPR_19"/>
    <property type="match status" value="1"/>
</dbReference>
<dbReference type="InterPro" id="IPR041166">
    <property type="entry name" value="Rubredoxin_2"/>
</dbReference>
<keyword evidence="2" id="KW-0802">TPR repeat</keyword>
<keyword evidence="5" id="KW-1185">Reference proteome</keyword>
<gene>
    <name evidence="2" type="primary">lapB</name>
    <name evidence="4" type="ORF">DQ400_17200</name>
</gene>
<feature type="topological domain" description="Cytoplasmic" evidence="2">
    <location>
        <begin position="27"/>
        <end position="401"/>
    </location>
</feature>
<feature type="binding site" evidence="2">
    <location>
        <position position="383"/>
    </location>
    <ligand>
        <name>Fe cation</name>
        <dbReference type="ChEBI" id="CHEBI:24875"/>
    </ligand>
</feature>
<dbReference type="GO" id="GO:0046890">
    <property type="term" value="P:regulation of lipid biosynthetic process"/>
    <property type="evidence" value="ECO:0007669"/>
    <property type="project" value="UniProtKB-UniRule"/>
</dbReference>
<keyword evidence="2" id="KW-0677">Repeat</keyword>
<feature type="binding site" evidence="2">
    <location>
        <position position="369"/>
    </location>
    <ligand>
        <name>Fe cation</name>
        <dbReference type="ChEBI" id="CHEBI:24875"/>
    </ligand>
</feature>
<reference evidence="5" key="1">
    <citation type="submission" date="2018-06" db="EMBL/GenBank/DDBJ databases">
        <title>Whole genome sequencing of four bacterial strains from South Shetland trench revealing bio-synthetic gene clusters.</title>
        <authorList>
            <person name="Abdel-Mageed W.M."/>
            <person name="Lehri B."/>
            <person name="Jarmusch S."/>
            <person name="Miranda K."/>
            <person name="Goodfellow M."/>
            <person name="Jaspars M."/>
            <person name="Karlyshev A.V."/>
        </authorList>
    </citation>
    <scope>NUCLEOTIDE SEQUENCE [LARGE SCALE GENOMIC DNA]</scope>
    <source>
        <strain evidence="5">SST4</strain>
    </source>
</reference>
<dbReference type="Pfam" id="PF13432">
    <property type="entry name" value="TPR_16"/>
    <property type="match status" value="1"/>
</dbReference>
<dbReference type="NCBIfam" id="NF008757">
    <property type="entry name" value="PRK11788.1-5"/>
    <property type="match status" value="1"/>
</dbReference>
<keyword evidence="2" id="KW-0408">Iron</keyword>
<dbReference type="InterPro" id="IPR011990">
    <property type="entry name" value="TPR-like_helical_dom_sf"/>
</dbReference>
<protein>
    <recommendedName>
        <fullName evidence="2">Lipopolysaccharide assembly protein B</fullName>
    </recommendedName>
</protein>
<dbReference type="Proteomes" id="UP000252204">
    <property type="component" value="Unassembled WGS sequence"/>
</dbReference>
<dbReference type="RefSeq" id="WP_113270902.1">
    <property type="nucleotide sequence ID" value="NZ_QNTU01000015.1"/>
</dbReference>
<feature type="binding site" evidence="2">
    <location>
        <position position="386"/>
    </location>
    <ligand>
        <name>Fe cation</name>
        <dbReference type="ChEBI" id="CHEBI:24875"/>
    </ligand>
</feature>
<dbReference type="GO" id="GO:0008653">
    <property type="term" value="P:lipopolysaccharide metabolic process"/>
    <property type="evidence" value="ECO:0007669"/>
    <property type="project" value="InterPro"/>
</dbReference>
<feature type="domain" description="LapB rubredoxin metal binding" evidence="3">
    <location>
        <begin position="367"/>
        <end position="394"/>
    </location>
</feature>
<dbReference type="OrthoDB" id="507476at2"/>
<dbReference type="GO" id="GO:0009898">
    <property type="term" value="C:cytoplasmic side of plasma membrane"/>
    <property type="evidence" value="ECO:0007669"/>
    <property type="project" value="UniProtKB-UniRule"/>
</dbReference>
<dbReference type="InterPro" id="IPR030865">
    <property type="entry name" value="LapB"/>
</dbReference>
<keyword evidence="2" id="KW-1133">Transmembrane helix</keyword>
<dbReference type="HAMAP" id="MF_00994">
    <property type="entry name" value="LPS_assembly_LapB"/>
    <property type="match status" value="1"/>
</dbReference>
<accession>A0A365TJ38</accession>
<evidence type="ECO:0000313" key="5">
    <source>
        <dbReference type="Proteomes" id="UP000252204"/>
    </source>
</evidence>
<evidence type="ECO:0000256" key="2">
    <source>
        <dbReference type="HAMAP-Rule" id="MF_00994"/>
    </source>
</evidence>
<keyword evidence="2" id="KW-1003">Cell membrane</keyword>
<dbReference type="InterPro" id="IPR019734">
    <property type="entry name" value="TPR_rpt"/>
</dbReference>
<comment type="caution">
    <text evidence="4">The sequence shown here is derived from an EMBL/GenBank/DDBJ whole genome shotgun (WGS) entry which is preliminary data.</text>
</comment>
<dbReference type="AlphaFoldDB" id="A0A365TJ38"/>
<comment type="similarity">
    <text evidence="2">Belongs to the LapB family.</text>
</comment>
<comment type="function">
    <text evidence="2">Modulates cellular lipopolysaccharide (LPS) levels by regulating LpxC, which is involved in lipid A biosynthesis. May act by modulating the proteolytic activity of FtsH towards LpxC. May also coordinate assembly of proteins involved in LPS synthesis at the plasma membrane.</text>
</comment>
<dbReference type="GO" id="GO:0005506">
    <property type="term" value="F:iron ion binding"/>
    <property type="evidence" value="ECO:0007669"/>
    <property type="project" value="UniProtKB-UniRule"/>
</dbReference>